<dbReference type="EMBL" id="FJ769819">
    <property type="protein sequence ID" value="ACY54764.1"/>
    <property type="molecule type" value="Genomic_DNA"/>
</dbReference>
<dbReference type="GO" id="GO:0042105">
    <property type="term" value="C:alpha-beta T cell receptor complex"/>
    <property type="evidence" value="ECO:0007669"/>
    <property type="project" value="TreeGrafter"/>
</dbReference>
<reference evidence="3" key="2">
    <citation type="submission" date="2009-02" db="EMBL/GenBank/DDBJ databases">
        <authorList>
            <person name="Overgaard A.-C."/>
            <person name="Eikeland G."/>
            <person name="Hordvik I."/>
            <person name="Nerland A.H."/>
            <person name="Patel S."/>
        </authorList>
    </citation>
    <scope>NUCLEOTIDE SEQUENCE</scope>
</reference>
<dbReference type="GO" id="GO:0045059">
    <property type="term" value="P:positive thymic T cell selection"/>
    <property type="evidence" value="ECO:0007669"/>
    <property type="project" value="TreeGrafter"/>
</dbReference>
<feature type="signal peptide" evidence="2">
    <location>
        <begin position="1"/>
        <end position="22"/>
    </location>
</feature>
<dbReference type="RefSeq" id="XP_034459732.1">
    <property type="nucleotide sequence ID" value="XM_034603841.1"/>
</dbReference>
<name>D0QTE5_HIPHI</name>
<keyword evidence="2" id="KW-0732">Signal</keyword>
<proteinExistence type="evidence at transcript level"/>
<dbReference type="GO" id="GO:0004888">
    <property type="term" value="F:transmembrane signaling receptor activity"/>
    <property type="evidence" value="ECO:0007669"/>
    <property type="project" value="TreeGrafter"/>
</dbReference>
<evidence type="ECO:0000313" key="3">
    <source>
        <dbReference type="EMBL" id="ACY54763.1"/>
    </source>
</evidence>
<accession>D0QTE5</accession>
<evidence type="ECO:0000256" key="2">
    <source>
        <dbReference type="SAM" id="SignalP"/>
    </source>
</evidence>
<reference evidence="3" key="1">
    <citation type="journal article" date="2009" name="Fish Shellfish Immunol.">
        <title>Cloning and expression analysis of Atlantic halibut (Hippoglossus hippoglossus) CD3 genes.</title>
        <authorList>
            <person name="Overgard A.C."/>
            <person name="Hordvik I."/>
            <person name="Nerland A.H."/>
            <person name="Eikeland G."/>
            <person name="Patel S."/>
        </authorList>
    </citation>
    <scope>NUCLEOTIDE SEQUENCE</scope>
</reference>
<dbReference type="GeneID" id="117772590"/>
<dbReference type="GO" id="GO:0009897">
    <property type="term" value="C:external side of plasma membrane"/>
    <property type="evidence" value="ECO:0007669"/>
    <property type="project" value="TreeGrafter"/>
</dbReference>
<feature type="chain" id="PRO_5007650044" evidence="2">
    <location>
        <begin position="23"/>
        <end position="169"/>
    </location>
</feature>
<feature type="region of interest" description="Disordered" evidence="1">
    <location>
        <begin position="123"/>
        <end position="169"/>
    </location>
</feature>
<dbReference type="PANTHER" id="PTHR10570">
    <property type="entry name" value="T-CELL SURFACE GLYCOPROTEIN CD3 GAMMA CHAIN / DELTA CHAIN"/>
    <property type="match status" value="1"/>
</dbReference>
<dbReference type="GO" id="GO:0007166">
    <property type="term" value="P:cell surface receptor signaling pathway"/>
    <property type="evidence" value="ECO:0007669"/>
    <property type="project" value="TreeGrafter"/>
</dbReference>
<dbReference type="AlphaFoldDB" id="D0QTE5"/>
<sequence length="169" mass="18515">MKFKSFVPACLLLLWTLPDTAAVEKIGVTTTLDGIKMTCKGGGEYFPSTGEPSMNLLYKDENTGEYHCLKNETKLITIFVKFRTCDTCIELNPASIAGIAIGDAVATIVLGVAVYLVASQAGPVSPHKKTSNRQPPTDTRSRTPNDPYQRLRFKNGARKDEYDVIGNVR</sequence>
<dbReference type="PANTHER" id="PTHR10570:SF8">
    <property type="entry name" value="T-CELL SURFACE GLYCOPROTEIN CD3 GAMMA CHAIN"/>
    <property type="match status" value="1"/>
</dbReference>
<feature type="compositionally biased region" description="Polar residues" evidence="1">
    <location>
        <begin position="132"/>
        <end position="146"/>
    </location>
</feature>
<organism evidence="3">
    <name type="scientific">Hippoglossus hippoglossus</name>
    <name type="common">Atlantic halibut</name>
    <name type="synonym">Pleuronectes hippoglossus</name>
    <dbReference type="NCBI Taxonomy" id="8267"/>
    <lineage>
        <taxon>Eukaryota</taxon>
        <taxon>Metazoa</taxon>
        <taxon>Chordata</taxon>
        <taxon>Craniata</taxon>
        <taxon>Vertebrata</taxon>
        <taxon>Euteleostomi</taxon>
        <taxon>Actinopterygii</taxon>
        <taxon>Neopterygii</taxon>
        <taxon>Teleostei</taxon>
        <taxon>Neoteleostei</taxon>
        <taxon>Acanthomorphata</taxon>
        <taxon>Carangaria</taxon>
        <taxon>Pleuronectiformes</taxon>
        <taxon>Pleuronectoidei</taxon>
        <taxon>Pleuronectidae</taxon>
        <taxon>Hippoglossus</taxon>
    </lineage>
</organism>
<protein>
    <submittedName>
        <fullName evidence="3">CD3 gammadelta</fullName>
    </submittedName>
</protein>
<dbReference type="EMBL" id="FJ769818">
    <property type="protein sequence ID" value="ACY54763.1"/>
    <property type="molecule type" value="mRNA"/>
</dbReference>
<evidence type="ECO:0000256" key="1">
    <source>
        <dbReference type="SAM" id="MobiDB-lite"/>
    </source>
</evidence>
<dbReference type="InterPro" id="IPR015484">
    <property type="entry name" value="CD3_esu/gsu/dsu"/>
</dbReference>